<dbReference type="Gene3D" id="3.30.590.20">
    <property type="match status" value="1"/>
</dbReference>
<evidence type="ECO:0000256" key="3">
    <source>
        <dbReference type="ARBA" id="ARBA00022840"/>
    </source>
</evidence>
<dbReference type="SUPFAM" id="SSF55931">
    <property type="entry name" value="Glutamine synthetase/guanido kinase"/>
    <property type="match status" value="1"/>
</dbReference>
<comment type="similarity">
    <text evidence="5">Belongs to the glutamate--cysteine ligase type 2 family. YbdK subfamily.</text>
</comment>
<dbReference type="Pfam" id="PF04107">
    <property type="entry name" value="GCS2"/>
    <property type="match status" value="1"/>
</dbReference>
<evidence type="ECO:0000256" key="2">
    <source>
        <dbReference type="ARBA" id="ARBA00022741"/>
    </source>
</evidence>
<gene>
    <name evidence="6" type="ORF">ACFPCS_11320</name>
</gene>
<reference evidence="7" key="1">
    <citation type="journal article" date="2019" name="Int. J. Syst. Evol. Microbiol.">
        <title>The Global Catalogue of Microorganisms (GCM) 10K type strain sequencing project: providing services to taxonomists for standard genome sequencing and annotation.</title>
        <authorList>
            <consortium name="The Broad Institute Genomics Platform"/>
            <consortium name="The Broad Institute Genome Sequencing Center for Infectious Disease"/>
            <person name="Wu L."/>
            <person name="Ma J."/>
        </authorList>
    </citation>
    <scope>NUCLEOTIDE SEQUENCE [LARGE SCALE GENOMIC DNA]</scope>
    <source>
        <strain evidence="7">CGMCC 4.6946</strain>
    </source>
</reference>
<dbReference type="PANTHER" id="PTHR36510:SF1">
    <property type="entry name" value="GLUTAMATE--CYSTEINE LIGASE 2-RELATED"/>
    <property type="match status" value="1"/>
</dbReference>
<dbReference type="NCBIfam" id="NF010041">
    <property type="entry name" value="PRK13517.1-1"/>
    <property type="match status" value="1"/>
</dbReference>
<keyword evidence="2 5" id="KW-0547">Nucleotide-binding</keyword>
<dbReference type="InterPro" id="IPR006336">
    <property type="entry name" value="GCS2"/>
</dbReference>
<evidence type="ECO:0000313" key="6">
    <source>
        <dbReference type="EMBL" id="MFC4904155.1"/>
    </source>
</evidence>
<organism evidence="6 7">
    <name type="scientific">Kocuria oceani</name>
    <dbReference type="NCBI Taxonomy" id="988827"/>
    <lineage>
        <taxon>Bacteria</taxon>
        <taxon>Bacillati</taxon>
        <taxon>Actinomycetota</taxon>
        <taxon>Actinomycetes</taxon>
        <taxon>Micrococcales</taxon>
        <taxon>Micrococcaceae</taxon>
        <taxon>Kocuria</taxon>
    </lineage>
</organism>
<dbReference type="InterPro" id="IPR011793">
    <property type="entry name" value="YbdK"/>
</dbReference>
<proteinExistence type="inferred from homology"/>
<comment type="catalytic activity">
    <reaction evidence="4 5">
        <text>L-cysteine + L-glutamate + ATP = gamma-L-glutamyl-L-cysteine + ADP + phosphate + H(+)</text>
        <dbReference type="Rhea" id="RHEA:13285"/>
        <dbReference type="ChEBI" id="CHEBI:15378"/>
        <dbReference type="ChEBI" id="CHEBI:29985"/>
        <dbReference type="ChEBI" id="CHEBI:30616"/>
        <dbReference type="ChEBI" id="CHEBI:35235"/>
        <dbReference type="ChEBI" id="CHEBI:43474"/>
        <dbReference type="ChEBI" id="CHEBI:58173"/>
        <dbReference type="ChEBI" id="CHEBI:456216"/>
        <dbReference type="EC" id="6.3.2.2"/>
    </reaction>
</comment>
<dbReference type="NCBIfam" id="TIGR02050">
    <property type="entry name" value="gshA_cyan_rel"/>
    <property type="match status" value="1"/>
</dbReference>
<dbReference type="InterPro" id="IPR014746">
    <property type="entry name" value="Gln_synth/guanido_kin_cat_dom"/>
</dbReference>
<dbReference type="EC" id="6.3.2.2" evidence="5"/>
<dbReference type="HAMAP" id="MF_01609">
    <property type="entry name" value="Glu_cys_ligase_2"/>
    <property type="match status" value="1"/>
</dbReference>
<evidence type="ECO:0000256" key="4">
    <source>
        <dbReference type="ARBA" id="ARBA00048819"/>
    </source>
</evidence>
<dbReference type="Proteomes" id="UP001595797">
    <property type="component" value="Unassembled WGS sequence"/>
</dbReference>
<comment type="function">
    <text evidence="5">ATP-dependent carboxylate-amine ligase which exhibits weak glutamate--cysteine ligase activity.</text>
</comment>
<dbReference type="PANTHER" id="PTHR36510">
    <property type="entry name" value="GLUTAMATE--CYSTEINE LIGASE 2-RELATED"/>
    <property type="match status" value="1"/>
</dbReference>
<keyword evidence="3 5" id="KW-0067">ATP-binding</keyword>
<dbReference type="EMBL" id="JBHSIW010000014">
    <property type="protein sequence ID" value="MFC4904155.1"/>
    <property type="molecule type" value="Genomic_DNA"/>
</dbReference>
<name>A0ABV9TL86_9MICC</name>
<keyword evidence="7" id="KW-1185">Reference proteome</keyword>
<evidence type="ECO:0000313" key="7">
    <source>
        <dbReference type="Proteomes" id="UP001595797"/>
    </source>
</evidence>
<accession>A0ABV9TL86</accession>
<dbReference type="GO" id="GO:0004357">
    <property type="term" value="F:glutamate-cysteine ligase activity"/>
    <property type="evidence" value="ECO:0007669"/>
    <property type="project" value="UniProtKB-EC"/>
</dbReference>
<evidence type="ECO:0000256" key="5">
    <source>
        <dbReference type="HAMAP-Rule" id="MF_01609"/>
    </source>
</evidence>
<dbReference type="InterPro" id="IPR050141">
    <property type="entry name" value="GCL_type2/YbdK_subfam"/>
</dbReference>
<keyword evidence="1 5" id="KW-0436">Ligase</keyword>
<evidence type="ECO:0000256" key="1">
    <source>
        <dbReference type="ARBA" id="ARBA00022598"/>
    </source>
</evidence>
<protein>
    <recommendedName>
        <fullName evidence="5">Putative glutamate--cysteine ligase 2</fullName>
        <ecNumber evidence="5">6.3.2.2</ecNumber>
    </recommendedName>
    <alternativeName>
        <fullName evidence="5">Gamma-glutamylcysteine synthetase 2</fullName>
        <shortName evidence="5">GCS 2</shortName>
        <shortName evidence="5">Gamma-GCS 2</shortName>
    </alternativeName>
</protein>
<comment type="caution">
    <text evidence="6">The sequence shown here is derived from an EMBL/GenBank/DDBJ whole genome shotgun (WGS) entry which is preliminary data.</text>
</comment>
<sequence>MRSFGVEEELLLIESSSLQLMPVGQYVVDHHEEPTATGHRLSAEFQQEQLEVINPPCTTLDEQLATIRTGRTLADTAAREVGGRVVALATAPAPATTHLVADHRFEQIAAWGGITARQQLTGGFHVHVQIDSREEGVAILDRIRIWLPSLLAISSNSPFWNGADTGFHSYRYQLMNRWPAAGPNEIFGSAADYDRHCQQLLASRALLDAGMLYFDARLSAHHPTVEIRVADVCWEPEHAAVLATLVRALAETSARRWRAGHPPPPVSAGVLRAWMWQASRCGLESYLVNPHTGTPAPAGDVVSHLLEHLHPVLTEYGEHDTVQTVLTTILREGTGAHHQRQTHHSGQGLTGIIHAALAAAPQ</sequence>
<dbReference type="RefSeq" id="WP_277551935.1">
    <property type="nucleotide sequence ID" value="NZ_JARAMH010000015.1"/>
</dbReference>